<accession>A0A829WAR1</accession>
<name>A0A829WAR1_9FIRM</name>
<dbReference type="Proteomes" id="UP000315200">
    <property type="component" value="Unassembled WGS sequence"/>
</dbReference>
<evidence type="ECO:0000313" key="2">
    <source>
        <dbReference type="Proteomes" id="UP000315200"/>
    </source>
</evidence>
<dbReference type="RefSeq" id="WP_141267720.1">
    <property type="nucleotide sequence ID" value="NZ_BJLB01000001.1"/>
</dbReference>
<sequence>MDTQELLQQYDGDMYLRISHEDGDKAESDSIANQRDLITAFLEKHPEITLRKVWVDDGYTGVNFVEVR</sequence>
<dbReference type="EMBL" id="BJLB01000001">
    <property type="protein sequence ID" value="GEA38458.1"/>
    <property type="molecule type" value="Genomic_DNA"/>
</dbReference>
<protein>
    <submittedName>
        <fullName evidence="1">Uncharacterized protein</fullName>
    </submittedName>
</protein>
<dbReference type="AlphaFoldDB" id="A0A829WAR1"/>
<evidence type="ECO:0000313" key="1">
    <source>
        <dbReference type="EMBL" id="GEA38458.1"/>
    </source>
</evidence>
<reference evidence="1 2" key="1">
    <citation type="submission" date="2019-06" db="EMBL/GenBank/DDBJ databases">
        <title>Draft genome sequence of [Clostridium] clostridioforme NBRC 113352.</title>
        <authorList>
            <person name="Miura T."/>
            <person name="Furukawa M."/>
            <person name="Shimamura M."/>
            <person name="Ohyama Y."/>
            <person name="Yamazoe A."/>
            <person name="Kawasaki H."/>
        </authorList>
    </citation>
    <scope>NUCLEOTIDE SEQUENCE [LARGE SCALE GENOMIC DNA]</scope>
    <source>
        <strain evidence="1 2">NBRC 113352</strain>
    </source>
</reference>
<gene>
    <name evidence="1" type="ORF">Ccl03g_41710</name>
</gene>
<comment type="caution">
    <text evidence="1">The sequence shown here is derived from an EMBL/GenBank/DDBJ whole genome shotgun (WGS) entry which is preliminary data.</text>
</comment>
<dbReference type="GO" id="GO:0000150">
    <property type="term" value="F:DNA strand exchange activity"/>
    <property type="evidence" value="ECO:0007669"/>
    <property type="project" value="InterPro"/>
</dbReference>
<dbReference type="GO" id="GO:0003677">
    <property type="term" value="F:DNA binding"/>
    <property type="evidence" value="ECO:0007669"/>
    <property type="project" value="InterPro"/>
</dbReference>
<proteinExistence type="predicted"/>
<dbReference type="Gene3D" id="3.40.50.1390">
    <property type="entry name" value="Resolvase, N-terminal catalytic domain"/>
    <property type="match status" value="1"/>
</dbReference>
<dbReference type="InterPro" id="IPR036162">
    <property type="entry name" value="Resolvase-like_N_sf"/>
</dbReference>
<organism evidence="1 2">
    <name type="scientific">Enterocloster clostridioformis</name>
    <dbReference type="NCBI Taxonomy" id="1531"/>
    <lineage>
        <taxon>Bacteria</taxon>
        <taxon>Bacillati</taxon>
        <taxon>Bacillota</taxon>
        <taxon>Clostridia</taxon>
        <taxon>Lachnospirales</taxon>
        <taxon>Lachnospiraceae</taxon>
        <taxon>Enterocloster</taxon>
    </lineage>
</organism>